<dbReference type="InterPro" id="IPR036047">
    <property type="entry name" value="F-box-like_dom_sf"/>
</dbReference>
<dbReference type="VEuPathDB" id="VectorBase:HLOH_057403"/>
<reference evidence="2 3" key="1">
    <citation type="journal article" date="2020" name="Cell">
        <title>Large-Scale Comparative Analyses of Tick Genomes Elucidate Their Genetic Diversity and Vector Capacities.</title>
        <authorList>
            <consortium name="Tick Genome and Microbiome Consortium (TIGMIC)"/>
            <person name="Jia N."/>
            <person name="Wang J."/>
            <person name="Shi W."/>
            <person name="Du L."/>
            <person name="Sun Y."/>
            <person name="Zhan W."/>
            <person name="Jiang J.F."/>
            <person name="Wang Q."/>
            <person name="Zhang B."/>
            <person name="Ji P."/>
            <person name="Bell-Sakyi L."/>
            <person name="Cui X.M."/>
            <person name="Yuan T.T."/>
            <person name="Jiang B.G."/>
            <person name="Yang W.F."/>
            <person name="Lam T.T."/>
            <person name="Chang Q.C."/>
            <person name="Ding S.J."/>
            <person name="Wang X.J."/>
            <person name="Zhu J.G."/>
            <person name="Ruan X.D."/>
            <person name="Zhao L."/>
            <person name="Wei J.T."/>
            <person name="Ye R.Z."/>
            <person name="Que T.C."/>
            <person name="Du C.H."/>
            <person name="Zhou Y.H."/>
            <person name="Cheng J.X."/>
            <person name="Dai P.F."/>
            <person name="Guo W.B."/>
            <person name="Han X.H."/>
            <person name="Huang E.J."/>
            <person name="Li L.F."/>
            <person name="Wei W."/>
            <person name="Gao Y.C."/>
            <person name="Liu J.Z."/>
            <person name="Shao H.Z."/>
            <person name="Wang X."/>
            <person name="Wang C.C."/>
            <person name="Yang T.C."/>
            <person name="Huo Q.B."/>
            <person name="Li W."/>
            <person name="Chen H.Y."/>
            <person name="Chen S.E."/>
            <person name="Zhou L.G."/>
            <person name="Ni X.B."/>
            <person name="Tian J.H."/>
            <person name="Sheng Y."/>
            <person name="Liu T."/>
            <person name="Pan Y.S."/>
            <person name="Xia L.Y."/>
            <person name="Li J."/>
            <person name="Zhao F."/>
            <person name="Cao W.C."/>
        </authorList>
    </citation>
    <scope>NUCLEOTIDE SEQUENCE [LARGE SCALE GENOMIC DNA]</scope>
    <source>
        <strain evidence="2">HaeL-2018</strain>
    </source>
</reference>
<dbReference type="Gene3D" id="3.80.10.10">
    <property type="entry name" value="Ribonuclease Inhibitor"/>
    <property type="match status" value="1"/>
</dbReference>
<dbReference type="Proteomes" id="UP000821853">
    <property type="component" value="Chromosome 1"/>
</dbReference>
<evidence type="ECO:0000313" key="2">
    <source>
        <dbReference type="EMBL" id="KAH9362770.1"/>
    </source>
</evidence>
<dbReference type="OrthoDB" id="10257471at2759"/>
<proteinExistence type="predicted"/>
<dbReference type="Gene3D" id="1.20.1280.50">
    <property type="match status" value="1"/>
</dbReference>
<evidence type="ECO:0000259" key="1">
    <source>
        <dbReference type="PROSITE" id="PS50181"/>
    </source>
</evidence>
<dbReference type="EMBL" id="JABSTR010000001">
    <property type="protein sequence ID" value="KAH9362770.1"/>
    <property type="molecule type" value="Genomic_DNA"/>
</dbReference>
<feature type="domain" description="F-box" evidence="1">
    <location>
        <begin position="1"/>
        <end position="46"/>
    </location>
</feature>
<gene>
    <name evidence="2" type="ORF">HPB48_005271</name>
</gene>
<protein>
    <recommendedName>
        <fullName evidence="1">F-box domain-containing protein</fullName>
    </recommendedName>
</protein>
<dbReference type="SUPFAM" id="SSF52047">
    <property type="entry name" value="RNI-like"/>
    <property type="match status" value="1"/>
</dbReference>
<comment type="caution">
    <text evidence="2">The sequence shown here is derived from an EMBL/GenBank/DDBJ whole genome shotgun (WGS) entry which is preliminary data.</text>
</comment>
<dbReference type="InterPro" id="IPR032675">
    <property type="entry name" value="LRR_dom_sf"/>
</dbReference>
<organism evidence="2 3">
    <name type="scientific">Haemaphysalis longicornis</name>
    <name type="common">Bush tick</name>
    <dbReference type="NCBI Taxonomy" id="44386"/>
    <lineage>
        <taxon>Eukaryota</taxon>
        <taxon>Metazoa</taxon>
        <taxon>Ecdysozoa</taxon>
        <taxon>Arthropoda</taxon>
        <taxon>Chelicerata</taxon>
        <taxon>Arachnida</taxon>
        <taxon>Acari</taxon>
        <taxon>Parasitiformes</taxon>
        <taxon>Ixodida</taxon>
        <taxon>Ixodoidea</taxon>
        <taxon>Ixodidae</taxon>
        <taxon>Haemaphysalinae</taxon>
        <taxon>Haemaphysalis</taxon>
    </lineage>
</organism>
<accession>A0A9J6FI82</accession>
<dbReference type="AlphaFoldDB" id="A0A9J6FI82"/>
<keyword evidence="3" id="KW-1185">Reference proteome</keyword>
<name>A0A9J6FI82_HAELO</name>
<dbReference type="InterPro" id="IPR001810">
    <property type="entry name" value="F-box_dom"/>
</dbReference>
<sequence length="455" mass="51799">MEFDDLPPEMILMIFSYLPQEILEDIIWVSQRWMQLALDPSFFTLVCIDPWLSAHPQRVQKTLEGATMLHSLHITMEVVNWDIIASASAGFRVLKCLVIPGSGLSHRAMPAILEHCESLTTIVLWGRYRLVANDVRTLESLRSLKRLVTSDHLQIDDDALYQICCSCPRLQRLELNLQQISRSESWTCIEELIHLRHLSVSVMSTAGLIQVSKSCPSLAKLDIGWVWNEGNVSMAQALQGFLQLKSLRLIHGCGEWLLNRQIRTPPLLEHFEGPGLVMGTQLFYQLMLSFRKTLRHIHIEVSKLPDESLRVLRACKKLECLRVMGLRGNTIVFSILRHLPKLLSASLHIVADPAEAVCQLRSIVDAQDRSPRGKTRLLLNIHCVSHDTHVKMRRAANAFVDFLILNTFMTTRHILEFEGQFSTGGELSYMPWKLETSFPAVISTLKYFTLTLDGM</sequence>
<evidence type="ECO:0000313" key="3">
    <source>
        <dbReference type="Proteomes" id="UP000821853"/>
    </source>
</evidence>
<dbReference type="Pfam" id="PF12937">
    <property type="entry name" value="F-box-like"/>
    <property type="match status" value="1"/>
</dbReference>
<dbReference type="SUPFAM" id="SSF81383">
    <property type="entry name" value="F-box domain"/>
    <property type="match status" value="1"/>
</dbReference>
<dbReference type="PROSITE" id="PS50181">
    <property type="entry name" value="FBOX"/>
    <property type="match status" value="1"/>
</dbReference>